<dbReference type="RefSeq" id="WP_213371737.1">
    <property type="nucleotide sequence ID" value="NZ_QTKX01000003.1"/>
</dbReference>
<dbReference type="PROSITE" id="PS50005">
    <property type="entry name" value="TPR"/>
    <property type="match status" value="1"/>
</dbReference>
<comment type="caution">
    <text evidence="2">The sequence shown here is derived from an EMBL/GenBank/DDBJ whole genome shotgun (WGS) entry which is preliminary data.</text>
</comment>
<sequence length="472" mass="55192">MNSELTMPTKISFKSNRVIVNGEVKRTAIFARFMVAEVQTELNEKYYLIFYKNALIYGAKLEKVQKDSFIDKMLNEGIVLDQNHPLLPVLIPSTALAIPAKNKLFNHLQRNYSLLEIPCIAAALDSFFSQEQLAKQIENIFFHYRRNGSFYKAFQSIHILSNLSPSLEHLKDRLHAREYSSYSSFYATSSLSAIQKKDPLFAEFHCYTNRKNPEHYQMLENILNNEGRYAEGLLVWLEDKRNLTAESVKRQTELALNYIPLENWILALSYAKINPYKWVPESRTFIEALIREGQYEKAAVYLFPFIEDLPAEFHQVLNELWKHIDAEFVSSHLEEFLLLHQQVAQENDPKQSEQRILQLTAKLMEGHDLKTVCEKLKPIQMKFPHSIIIRKINKMAALMENPDRMMELGQFYADFNQYDQAIECFFWEMELNPADPAPVRQLCKMYQHKGMVKEASAYQQIYTQLRSDQETG</sequence>
<dbReference type="Proteomes" id="UP000761411">
    <property type="component" value="Unassembled WGS sequence"/>
</dbReference>
<accession>A0A944CPU6</accession>
<evidence type="ECO:0000313" key="3">
    <source>
        <dbReference type="Proteomes" id="UP000761411"/>
    </source>
</evidence>
<feature type="repeat" description="TPR" evidence="1">
    <location>
        <begin position="402"/>
        <end position="435"/>
    </location>
</feature>
<reference evidence="2 3" key="1">
    <citation type="journal article" date="2021" name="Microorganisms">
        <title>Bacterial Dimethylsulfoniopropionate Biosynthesis in the East China Sea.</title>
        <authorList>
            <person name="Liu J."/>
            <person name="Zhang Y."/>
            <person name="Liu J."/>
            <person name="Zhong H."/>
            <person name="Williams B.T."/>
            <person name="Zheng Y."/>
            <person name="Curson A.R.J."/>
            <person name="Sun C."/>
            <person name="Sun H."/>
            <person name="Song D."/>
            <person name="Wagner Mackenzie B."/>
            <person name="Bermejo Martinez A."/>
            <person name="Todd J.D."/>
            <person name="Zhang X.H."/>
        </authorList>
    </citation>
    <scope>NUCLEOTIDE SEQUENCE [LARGE SCALE GENOMIC DNA]</scope>
    <source>
        <strain evidence="2 3">ESS08</strain>
    </source>
</reference>
<dbReference type="SUPFAM" id="SSF48452">
    <property type="entry name" value="TPR-like"/>
    <property type="match status" value="1"/>
</dbReference>
<name>A0A944CPU6_9BACI</name>
<dbReference type="AlphaFoldDB" id="A0A944CPU6"/>
<evidence type="ECO:0008006" key="4">
    <source>
        <dbReference type="Google" id="ProtNLM"/>
    </source>
</evidence>
<dbReference type="InterPro" id="IPR011990">
    <property type="entry name" value="TPR-like_helical_dom_sf"/>
</dbReference>
<gene>
    <name evidence="2" type="ORF">DYI25_18585</name>
</gene>
<evidence type="ECO:0000313" key="2">
    <source>
        <dbReference type="EMBL" id="MBS8266431.1"/>
    </source>
</evidence>
<dbReference type="EMBL" id="QTKX01000003">
    <property type="protein sequence ID" value="MBS8266431.1"/>
    <property type="molecule type" value="Genomic_DNA"/>
</dbReference>
<dbReference type="InterPro" id="IPR019734">
    <property type="entry name" value="TPR_rpt"/>
</dbReference>
<evidence type="ECO:0000256" key="1">
    <source>
        <dbReference type="PROSITE-ProRule" id="PRU00339"/>
    </source>
</evidence>
<protein>
    <recommendedName>
        <fullName evidence="4">Tetratricopeptide repeat protein</fullName>
    </recommendedName>
</protein>
<proteinExistence type="predicted"/>
<keyword evidence="1" id="KW-0802">TPR repeat</keyword>
<keyword evidence="3" id="KW-1185">Reference proteome</keyword>
<dbReference type="Gene3D" id="1.25.40.10">
    <property type="entry name" value="Tetratricopeptide repeat domain"/>
    <property type="match status" value="1"/>
</dbReference>
<organism evidence="2 3">
    <name type="scientific">Mesobacillus boroniphilus</name>
    <dbReference type="NCBI Taxonomy" id="308892"/>
    <lineage>
        <taxon>Bacteria</taxon>
        <taxon>Bacillati</taxon>
        <taxon>Bacillota</taxon>
        <taxon>Bacilli</taxon>
        <taxon>Bacillales</taxon>
        <taxon>Bacillaceae</taxon>
        <taxon>Mesobacillus</taxon>
    </lineage>
</organism>